<dbReference type="Proteomes" id="UP000287651">
    <property type="component" value="Unassembled WGS sequence"/>
</dbReference>
<name>A0A426Z362_ENSVE</name>
<dbReference type="EMBL" id="AMZH03008699">
    <property type="protein sequence ID" value="RRT58414.1"/>
    <property type="molecule type" value="Genomic_DNA"/>
</dbReference>
<gene>
    <name evidence="3" type="ORF">B296_00044443</name>
</gene>
<evidence type="ECO:0000313" key="4">
    <source>
        <dbReference type="Proteomes" id="UP000287651"/>
    </source>
</evidence>
<organism evidence="3 4">
    <name type="scientific">Ensete ventricosum</name>
    <name type="common">Abyssinian banana</name>
    <name type="synonym">Musa ensete</name>
    <dbReference type="NCBI Taxonomy" id="4639"/>
    <lineage>
        <taxon>Eukaryota</taxon>
        <taxon>Viridiplantae</taxon>
        <taxon>Streptophyta</taxon>
        <taxon>Embryophyta</taxon>
        <taxon>Tracheophyta</taxon>
        <taxon>Spermatophyta</taxon>
        <taxon>Magnoliopsida</taxon>
        <taxon>Liliopsida</taxon>
        <taxon>Zingiberales</taxon>
        <taxon>Musaceae</taxon>
        <taxon>Ensete</taxon>
    </lineage>
</organism>
<proteinExistence type="inferred from homology"/>
<evidence type="ECO:0000256" key="1">
    <source>
        <dbReference type="ARBA" id="ARBA00008821"/>
    </source>
</evidence>
<evidence type="ECO:0000313" key="3">
    <source>
        <dbReference type="EMBL" id="RRT58414.1"/>
    </source>
</evidence>
<accession>A0A426Z362</accession>
<evidence type="ECO:0000256" key="2">
    <source>
        <dbReference type="SAM" id="MobiDB-lite"/>
    </source>
</evidence>
<reference evidence="3 4" key="1">
    <citation type="journal article" date="2014" name="Agronomy (Basel)">
        <title>A Draft Genome Sequence for Ensete ventricosum, the Drought-Tolerant Tree Against Hunger.</title>
        <authorList>
            <person name="Harrison J."/>
            <person name="Moore K.A."/>
            <person name="Paszkiewicz K."/>
            <person name="Jones T."/>
            <person name="Grant M."/>
            <person name="Ambacheew D."/>
            <person name="Muzemil S."/>
            <person name="Studholme D.J."/>
        </authorList>
    </citation>
    <scope>NUCLEOTIDE SEQUENCE [LARGE SCALE GENOMIC DNA]</scope>
</reference>
<dbReference type="PANTHER" id="PTHR11119">
    <property type="entry name" value="XANTHINE-URACIL / VITAMIN C PERMEASE FAMILY MEMBER"/>
    <property type="match status" value="1"/>
</dbReference>
<sequence>MCSFSWRWGCEVLHSAGLELLAGVSSRGEEMAGGGGAAPAPKQDELQPHPVKDQLPNVSYCITSPPPWRESFPRLSCLWKISPVPEEHCFFSHFFCCESCAAGLSFLQFCNLNSFRTKFILGLSIFMGLSVPQYFNEYTSVAGYGPVHTKARWFNDIINVIFSSKPFVAGLVAFFLDNTLHRHHDATKRDRGYHWWKRFRSFKADTRSEEFYSLPFNLNKFFPSV</sequence>
<comment type="caution">
    <text evidence="3">The sequence shown here is derived from an EMBL/GenBank/DDBJ whole genome shotgun (WGS) entry which is preliminary data.</text>
</comment>
<comment type="similarity">
    <text evidence="1">Belongs to the nucleobase:cation symporter-2 (NCS2) (TC 2.A.40) family.</text>
</comment>
<protein>
    <submittedName>
        <fullName evidence="3">Uncharacterized protein</fullName>
    </submittedName>
</protein>
<feature type="region of interest" description="Disordered" evidence="2">
    <location>
        <begin position="31"/>
        <end position="50"/>
    </location>
</feature>
<dbReference type="AlphaFoldDB" id="A0A426Z362"/>